<dbReference type="SUPFAM" id="SSF55620">
    <property type="entry name" value="Tetrahydrobiopterin biosynthesis enzymes-like"/>
    <property type="match status" value="1"/>
</dbReference>
<dbReference type="Proteomes" id="UP000468901">
    <property type="component" value="Unassembled WGS sequence"/>
</dbReference>
<evidence type="ECO:0000259" key="7">
    <source>
        <dbReference type="SMART" id="SM00905"/>
    </source>
</evidence>
<evidence type="ECO:0000256" key="1">
    <source>
        <dbReference type="ARBA" id="ARBA00001353"/>
    </source>
</evidence>
<evidence type="ECO:0000313" key="8">
    <source>
        <dbReference type="EMBL" id="KAB7739426.1"/>
    </source>
</evidence>
<comment type="catalytic activity">
    <reaction evidence="1 6">
        <text>7,8-dihydroneopterin = 6-hydroxymethyl-7,8-dihydropterin + glycolaldehyde</text>
        <dbReference type="Rhea" id="RHEA:10540"/>
        <dbReference type="ChEBI" id="CHEBI:17001"/>
        <dbReference type="ChEBI" id="CHEBI:17071"/>
        <dbReference type="ChEBI" id="CHEBI:44841"/>
        <dbReference type="EC" id="4.1.2.25"/>
    </reaction>
</comment>
<comment type="similarity">
    <text evidence="3 6">Belongs to the DHNA family.</text>
</comment>
<dbReference type="UniPathway" id="UPA00077">
    <property type="reaction ID" value="UER00154"/>
</dbReference>
<dbReference type="InterPro" id="IPR006156">
    <property type="entry name" value="Dihydroneopterin_aldolase"/>
</dbReference>
<proteinExistence type="inferred from homology"/>
<protein>
    <recommendedName>
        <fullName evidence="6">7,8-dihydroneopterin aldolase</fullName>
        <ecNumber evidence="6">4.1.2.25</ecNumber>
    </recommendedName>
</protein>
<sequence length="135" mass="14790">MSQSDNVRPFKIADAARAIRHVFVRDLLLDAHIGVYTHEHGRTQPIRVNVDLTVSEAAHGDKHANVVCYEEVVNNIKAMVASGHLNLVETLAERVAASCLEDERVMAARIRIEKLAAIPEAGSVGVEIERTRASS</sequence>
<dbReference type="GO" id="GO:0046654">
    <property type="term" value="P:tetrahydrofolate biosynthetic process"/>
    <property type="evidence" value="ECO:0007669"/>
    <property type="project" value="UniProtKB-UniRule"/>
</dbReference>
<evidence type="ECO:0000256" key="6">
    <source>
        <dbReference type="RuleBase" id="RU362079"/>
    </source>
</evidence>
<dbReference type="EMBL" id="WESC01000010">
    <property type="protein sequence ID" value="KAB7739426.1"/>
    <property type="molecule type" value="Genomic_DNA"/>
</dbReference>
<dbReference type="AlphaFoldDB" id="A0A6N6VI47"/>
<dbReference type="GO" id="GO:0004150">
    <property type="term" value="F:dihydroneopterin aldolase activity"/>
    <property type="evidence" value="ECO:0007669"/>
    <property type="project" value="UniProtKB-UniRule"/>
</dbReference>
<name>A0A6N6VI47_9HYPH</name>
<dbReference type="SMART" id="SM00905">
    <property type="entry name" value="FolB"/>
    <property type="match status" value="1"/>
</dbReference>
<accession>A0A6N6VI47</accession>
<evidence type="ECO:0000256" key="4">
    <source>
        <dbReference type="ARBA" id="ARBA00022909"/>
    </source>
</evidence>
<dbReference type="PANTHER" id="PTHR42844">
    <property type="entry name" value="DIHYDRONEOPTERIN ALDOLASE 1-RELATED"/>
    <property type="match status" value="1"/>
</dbReference>
<comment type="function">
    <text evidence="6">Catalyzes the conversion of 7,8-dihydroneopterin to 6-hydroxymethyl-7,8-dihydropterin.</text>
</comment>
<comment type="caution">
    <text evidence="8">The sequence shown here is derived from an EMBL/GenBank/DDBJ whole genome shotgun (WGS) entry which is preliminary data.</text>
</comment>
<dbReference type="GO" id="GO:0046656">
    <property type="term" value="P:folic acid biosynthetic process"/>
    <property type="evidence" value="ECO:0007669"/>
    <property type="project" value="UniProtKB-UniRule"/>
</dbReference>
<reference evidence="8 9" key="1">
    <citation type="submission" date="2019-09" db="EMBL/GenBank/DDBJ databases">
        <title>Parvibaculum sedimenti sp. nov., isolated from sediment.</title>
        <authorList>
            <person name="Wang Y."/>
        </authorList>
    </citation>
    <scope>NUCLEOTIDE SEQUENCE [LARGE SCALE GENOMIC DNA]</scope>
    <source>
        <strain evidence="8 9">HXT-9</strain>
    </source>
</reference>
<evidence type="ECO:0000256" key="3">
    <source>
        <dbReference type="ARBA" id="ARBA00005708"/>
    </source>
</evidence>
<evidence type="ECO:0000313" key="9">
    <source>
        <dbReference type="Proteomes" id="UP000468901"/>
    </source>
</evidence>
<dbReference type="InterPro" id="IPR043133">
    <property type="entry name" value="GTP-CH-I_C/QueF"/>
</dbReference>
<dbReference type="Gene3D" id="3.30.1130.10">
    <property type="match status" value="1"/>
</dbReference>
<dbReference type="NCBIfam" id="TIGR00526">
    <property type="entry name" value="folB_dom"/>
    <property type="match status" value="1"/>
</dbReference>
<dbReference type="RefSeq" id="WP_152216598.1">
    <property type="nucleotide sequence ID" value="NZ_WESC01000010.1"/>
</dbReference>
<organism evidence="8 9">
    <name type="scientific">Parvibaculum sedimenti</name>
    <dbReference type="NCBI Taxonomy" id="2608632"/>
    <lineage>
        <taxon>Bacteria</taxon>
        <taxon>Pseudomonadati</taxon>
        <taxon>Pseudomonadota</taxon>
        <taxon>Alphaproteobacteria</taxon>
        <taxon>Hyphomicrobiales</taxon>
        <taxon>Parvibaculaceae</taxon>
        <taxon>Parvibaculum</taxon>
    </lineage>
</organism>
<comment type="pathway">
    <text evidence="2 6">Cofactor biosynthesis; tetrahydrofolate biosynthesis; 2-amino-4-hydroxy-6-hydroxymethyl-7,8-dihydropteridine diphosphate from 7,8-dihydroneopterin triphosphate: step 3/4.</text>
</comment>
<keyword evidence="9" id="KW-1185">Reference proteome</keyword>
<dbReference type="NCBIfam" id="TIGR00525">
    <property type="entry name" value="folB"/>
    <property type="match status" value="1"/>
</dbReference>
<dbReference type="InterPro" id="IPR006157">
    <property type="entry name" value="FolB_dom"/>
</dbReference>
<keyword evidence="4 6" id="KW-0289">Folate biosynthesis</keyword>
<evidence type="ECO:0000256" key="2">
    <source>
        <dbReference type="ARBA" id="ARBA00005013"/>
    </source>
</evidence>
<evidence type="ECO:0000256" key="5">
    <source>
        <dbReference type="ARBA" id="ARBA00023239"/>
    </source>
</evidence>
<dbReference type="EC" id="4.1.2.25" evidence="6"/>
<feature type="domain" description="Dihydroneopterin aldolase/epimerase" evidence="7">
    <location>
        <begin position="22"/>
        <end position="130"/>
    </location>
</feature>
<gene>
    <name evidence="8" type="primary">folB</name>
    <name evidence="8" type="ORF">F2P47_11940</name>
</gene>
<dbReference type="GO" id="GO:0005737">
    <property type="term" value="C:cytoplasm"/>
    <property type="evidence" value="ECO:0007669"/>
    <property type="project" value="TreeGrafter"/>
</dbReference>
<dbReference type="Pfam" id="PF02152">
    <property type="entry name" value="FolB"/>
    <property type="match status" value="1"/>
</dbReference>
<dbReference type="PANTHER" id="PTHR42844:SF1">
    <property type="entry name" value="DIHYDRONEOPTERIN ALDOLASE 1-RELATED"/>
    <property type="match status" value="1"/>
</dbReference>
<keyword evidence="5 6" id="KW-0456">Lyase</keyword>